<dbReference type="Pfam" id="PF08708">
    <property type="entry name" value="PriCT_1"/>
    <property type="match status" value="1"/>
</dbReference>
<dbReference type="Pfam" id="PF09250">
    <property type="entry name" value="Prim-Pol"/>
    <property type="match status" value="1"/>
</dbReference>
<evidence type="ECO:0000259" key="2">
    <source>
        <dbReference type="SMART" id="SM00942"/>
    </source>
</evidence>
<sequence length="851" mass="94595">MRNDQLIETVIQYAEYGWYIIPVFGIDEGACACGKICKGPGKHPSIKNWPQLCSCDKDQIRKWFSGQSESNVGIVCGEKSGLFVLDVDGEAGKQSIFELEKTYGKLPETVEVVTGSGGRHLYFKYDERMKTIKSSVRILPGLDIRSNCSFVVAPPSKHSSGGNYHFKEGFAPGETELADLPEWLLNILTRSKASIKKTGAKCDTSKGIIPEGKRNSSLTSMAGKLRRAGLEPEEILAALQIANRERCNPPLEDSELECICKSIGKYPIGPIDNASKKIYENDGVFEKENAYMKISNNGEQVVLSNFIIEPVSMLETDIDTMLEVKLVHTNGKQISKLFRTTDFTSASKFKAAIHQNSILYSFTGNDKDLEDIKSLMNSKGYVNKVVTKNIGMVKHQGQWCFVSDNMAFNSKGEFVDDLVLLPDYKVISTEIGEADPLDADGLCNIASSLFQFNELPKTATILGFTAACFLKERLRVAGVKLNHLIMVGEAGSGKSQTLENIIMPIFSTHSYTSASKSTAFAALRTNSSSNLVPHIIEEFKRGKLSAAVYSTICNLMRDSYDGHTAQRGAADLTVKHFNLRAPIILVGENEPEEAAIRERSLEILFSKADLSTERTGHFEVLKENVTLLNQFGRSLLSVALGLTDEEVRTLYKAQQSKVNKISGLPSRVKNTLANTFLGIQLVFMVCRSLGLTEISPFGFSEEELENAIVTAVRTYLMDGQENNLSIVDNTFAVLDRMNLRLGEDYQPINNDTEIAFAVNQFYDRFTKYVREFQVEGEFLSIIQFCKQLRKTEYFVANRVAKFRTASGAVITRKAYVLNVEKLSKKVFMESIMSREDGNLVLTTKSQKCQVA</sequence>
<evidence type="ECO:0000259" key="3">
    <source>
        <dbReference type="SMART" id="SM00943"/>
    </source>
</evidence>
<dbReference type="SMART" id="SM00942">
    <property type="entry name" value="PriCT_1"/>
    <property type="match status" value="1"/>
</dbReference>
<dbReference type="PANTHER" id="PTHR35372">
    <property type="entry name" value="ATP BINDING PROTEIN-RELATED"/>
    <property type="match status" value="1"/>
</dbReference>
<evidence type="ECO:0008006" key="5">
    <source>
        <dbReference type="Google" id="ProtNLM"/>
    </source>
</evidence>
<dbReference type="AlphaFoldDB" id="A0A212LY89"/>
<feature type="domain" description="DNA primase/polymerase bifunctional N-terminal" evidence="3">
    <location>
        <begin position="10"/>
        <end position="184"/>
    </location>
</feature>
<dbReference type="EMBL" id="FMJE01000005">
    <property type="protein sequence ID" value="SCM82359.1"/>
    <property type="molecule type" value="Genomic_DNA"/>
</dbReference>
<dbReference type="CDD" id="cd04859">
    <property type="entry name" value="Prim_Pol"/>
    <property type="match status" value="1"/>
</dbReference>
<dbReference type="RefSeq" id="WP_288185038.1">
    <property type="nucleotide sequence ID" value="NZ_LT608335.1"/>
</dbReference>
<gene>
    <name evidence="4" type="ORF">KL86SPO_50130</name>
</gene>
<dbReference type="PANTHER" id="PTHR35372:SF2">
    <property type="entry name" value="SF3 HELICASE DOMAIN-CONTAINING PROTEIN"/>
    <property type="match status" value="1"/>
</dbReference>
<name>A0A212LY89_9FIRM</name>
<evidence type="ECO:0000256" key="1">
    <source>
        <dbReference type="ARBA" id="ARBA00022801"/>
    </source>
</evidence>
<reference evidence="4" key="1">
    <citation type="submission" date="2016-08" db="EMBL/GenBank/DDBJ databases">
        <authorList>
            <person name="Seilhamer J.J."/>
        </authorList>
    </citation>
    <scope>NUCLEOTIDE SEQUENCE</scope>
    <source>
        <strain evidence="4">86</strain>
    </source>
</reference>
<dbReference type="GO" id="GO:0016787">
    <property type="term" value="F:hydrolase activity"/>
    <property type="evidence" value="ECO:0007669"/>
    <property type="project" value="UniProtKB-KW"/>
</dbReference>
<proteinExistence type="predicted"/>
<dbReference type="SMART" id="SM00943">
    <property type="entry name" value="Prim-Pol"/>
    <property type="match status" value="1"/>
</dbReference>
<dbReference type="InterPro" id="IPR051620">
    <property type="entry name" value="ORF904-like_C"/>
</dbReference>
<accession>A0A212LY89</accession>
<dbReference type="InterPro" id="IPR014820">
    <property type="entry name" value="PriCT_1"/>
</dbReference>
<keyword evidence="1" id="KW-0378">Hydrolase</keyword>
<evidence type="ECO:0000313" key="4">
    <source>
        <dbReference type="EMBL" id="SCM82359.1"/>
    </source>
</evidence>
<organism evidence="4">
    <name type="scientific">uncultured Sporomusa sp</name>
    <dbReference type="NCBI Taxonomy" id="307249"/>
    <lineage>
        <taxon>Bacteria</taxon>
        <taxon>Bacillati</taxon>
        <taxon>Bacillota</taxon>
        <taxon>Negativicutes</taxon>
        <taxon>Selenomonadales</taxon>
        <taxon>Sporomusaceae</taxon>
        <taxon>Sporomusa</taxon>
        <taxon>environmental samples</taxon>
    </lineage>
</organism>
<dbReference type="SUPFAM" id="SSF56747">
    <property type="entry name" value="Prim-pol domain"/>
    <property type="match status" value="1"/>
</dbReference>
<dbReference type="InterPro" id="IPR015330">
    <property type="entry name" value="DNA_primase/pol_bifunc_N"/>
</dbReference>
<protein>
    <recommendedName>
        <fullName evidence="5">DNA primase/polymerase bifunctional N-terminal domain-containing protein</fullName>
    </recommendedName>
</protein>
<feature type="domain" description="Primase C-terminal 1" evidence="2">
    <location>
        <begin position="203"/>
        <end position="269"/>
    </location>
</feature>